<keyword evidence="8" id="KW-0369">Histidine metabolism</keyword>
<dbReference type="Gene3D" id="2.30.40.10">
    <property type="entry name" value="Urease, subunit C, domain 1"/>
    <property type="match status" value="1"/>
</dbReference>
<dbReference type="NCBIfam" id="TIGR01224">
    <property type="entry name" value="hutI"/>
    <property type="match status" value="1"/>
</dbReference>
<evidence type="ECO:0000256" key="7">
    <source>
        <dbReference type="ARBA" id="ARBA00022801"/>
    </source>
</evidence>
<dbReference type="FunFam" id="3.20.20.140:FF:000007">
    <property type="entry name" value="Imidazolonepropionase"/>
    <property type="match status" value="1"/>
</dbReference>
<dbReference type="InterPro" id="IPR006680">
    <property type="entry name" value="Amidohydro-rel"/>
</dbReference>
<organism evidence="12 13">
    <name type="scientific">Blepharisma stoltei</name>
    <dbReference type="NCBI Taxonomy" id="1481888"/>
    <lineage>
        <taxon>Eukaryota</taxon>
        <taxon>Sar</taxon>
        <taxon>Alveolata</taxon>
        <taxon>Ciliophora</taxon>
        <taxon>Postciliodesmatophora</taxon>
        <taxon>Heterotrichea</taxon>
        <taxon>Heterotrichida</taxon>
        <taxon>Blepharismidae</taxon>
        <taxon>Blepharisma</taxon>
    </lineage>
</organism>
<sequence length="425" mass="47257">MILINHIRQIVCISDSYQSFKIGTDMSNLHIIEDGAIIIQGERIYELGSSNDILSHYSPDNFTEIYDASDMCLIPGLVDAHTHVVFSGDRVHEFAMKLEGKSYMEIQAAGGGITFTTSHVRESSEEELYNLLIPRLDRMLAFGTTLAEAKSGYGLELDSEVKMLKVIKKANEEHTIDLVATYLPGHAVNPGKTAQEMVDDIVNHQIPVIKQLKDNGEINPEMIDVFCEKNVYEIEETKAILEAGKRIGLEANFHGEEIEYLESGVLAASVKARAMSHLENLSEQAIPLMAEAGVIGVLLPTTQYLLHLKTPPARSMIANGVPVAIGTDFNPNMWCLSMPLAMHMACVNYRLSMAEALVASTLNAAASMGRSQEYGSIEPRKYADLVFIKAERWEHLIYQMADPPIAAVWKKGKIVIDKYDRFRLK</sequence>
<evidence type="ECO:0000256" key="6">
    <source>
        <dbReference type="ARBA" id="ARBA00022723"/>
    </source>
</evidence>
<feature type="domain" description="Amidohydrolase-related" evidence="11">
    <location>
        <begin position="73"/>
        <end position="415"/>
    </location>
</feature>
<name>A0AAU9K0L1_9CILI</name>
<evidence type="ECO:0000256" key="4">
    <source>
        <dbReference type="ARBA" id="ARBA00012864"/>
    </source>
</evidence>
<dbReference type="InterPro" id="IPR011059">
    <property type="entry name" value="Metal-dep_hydrolase_composite"/>
</dbReference>
<dbReference type="AlphaFoldDB" id="A0AAU9K0L1"/>
<comment type="similarity">
    <text evidence="3">Belongs to the metallo-dependent hydrolases superfamily. HutI family.</text>
</comment>
<dbReference type="SUPFAM" id="SSF51338">
    <property type="entry name" value="Composite domain of metallo-dependent hydrolases"/>
    <property type="match status" value="1"/>
</dbReference>
<dbReference type="GO" id="GO:0019556">
    <property type="term" value="P:L-histidine catabolic process to glutamate and formamide"/>
    <property type="evidence" value="ECO:0007669"/>
    <property type="project" value="InterPro"/>
</dbReference>
<evidence type="ECO:0000256" key="3">
    <source>
        <dbReference type="ARBA" id="ARBA00008002"/>
    </source>
</evidence>
<reference evidence="12" key="1">
    <citation type="submission" date="2021-09" db="EMBL/GenBank/DDBJ databases">
        <authorList>
            <consortium name="AG Swart"/>
            <person name="Singh M."/>
            <person name="Singh A."/>
            <person name="Seah K."/>
            <person name="Emmerich C."/>
        </authorList>
    </citation>
    <scope>NUCLEOTIDE SEQUENCE</scope>
    <source>
        <strain evidence="12">ATCC30299</strain>
    </source>
</reference>
<dbReference type="EMBL" id="CAJZBQ010000052">
    <property type="protein sequence ID" value="CAG9330710.1"/>
    <property type="molecule type" value="Genomic_DNA"/>
</dbReference>
<evidence type="ECO:0000256" key="10">
    <source>
        <dbReference type="ARBA" id="ARBA00023004"/>
    </source>
</evidence>
<dbReference type="SUPFAM" id="SSF51556">
    <property type="entry name" value="Metallo-dependent hydrolases"/>
    <property type="match status" value="1"/>
</dbReference>
<evidence type="ECO:0000259" key="11">
    <source>
        <dbReference type="Pfam" id="PF01979"/>
    </source>
</evidence>
<dbReference type="Proteomes" id="UP001162131">
    <property type="component" value="Unassembled WGS sequence"/>
</dbReference>
<evidence type="ECO:0000313" key="13">
    <source>
        <dbReference type="Proteomes" id="UP001162131"/>
    </source>
</evidence>
<comment type="pathway">
    <text evidence="2">Amino-acid degradation; L-histidine degradation into L-glutamate; N-formimidoyl-L-glutamate from L-histidine: step 3/3.</text>
</comment>
<dbReference type="GO" id="GO:0046872">
    <property type="term" value="F:metal ion binding"/>
    <property type="evidence" value="ECO:0007669"/>
    <property type="project" value="UniProtKB-KW"/>
</dbReference>
<dbReference type="InterPro" id="IPR005920">
    <property type="entry name" value="HutI"/>
</dbReference>
<evidence type="ECO:0000256" key="8">
    <source>
        <dbReference type="ARBA" id="ARBA00022808"/>
    </source>
</evidence>
<keyword evidence="10" id="KW-0408">Iron</keyword>
<gene>
    <name evidence="12" type="ORF">BSTOLATCC_MIC52126</name>
</gene>
<keyword evidence="7" id="KW-0378">Hydrolase</keyword>
<keyword evidence="13" id="KW-1185">Reference proteome</keyword>
<dbReference type="PANTHER" id="PTHR42752">
    <property type="entry name" value="IMIDAZOLONEPROPIONASE"/>
    <property type="match status" value="1"/>
</dbReference>
<dbReference type="GO" id="GO:0050480">
    <property type="term" value="F:imidazolonepropionase activity"/>
    <property type="evidence" value="ECO:0007669"/>
    <property type="project" value="UniProtKB-EC"/>
</dbReference>
<evidence type="ECO:0000256" key="2">
    <source>
        <dbReference type="ARBA" id="ARBA00004758"/>
    </source>
</evidence>
<comment type="catalytic activity">
    <reaction evidence="1">
        <text>4-imidazolone-5-propanoate + H2O = N-formimidoyl-L-glutamate</text>
        <dbReference type="Rhea" id="RHEA:23660"/>
        <dbReference type="ChEBI" id="CHEBI:15377"/>
        <dbReference type="ChEBI" id="CHEBI:58928"/>
        <dbReference type="ChEBI" id="CHEBI:77893"/>
        <dbReference type="EC" id="3.5.2.7"/>
    </reaction>
</comment>
<evidence type="ECO:0000256" key="9">
    <source>
        <dbReference type="ARBA" id="ARBA00022833"/>
    </source>
</evidence>
<dbReference type="Gene3D" id="3.20.20.140">
    <property type="entry name" value="Metal-dependent hydrolases"/>
    <property type="match status" value="1"/>
</dbReference>
<evidence type="ECO:0000313" key="12">
    <source>
        <dbReference type="EMBL" id="CAG9330710.1"/>
    </source>
</evidence>
<evidence type="ECO:0000256" key="5">
    <source>
        <dbReference type="ARBA" id="ARBA00013406"/>
    </source>
</evidence>
<comment type="caution">
    <text evidence="12">The sequence shown here is derived from an EMBL/GenBank/DDBJ whole genome shotgun (WGS) entry which is preliminary data.</text>
</comment>
<dbReference type="Pfam" id="PF01979">
    <property type="entry name" value="Amidohydro_1"/>
    <property type="match status" value="1"/>
</dbReference>
<keyword evidence="6" id="KW-0479">Metal-binding</keyword>
<keyword evidence="9" id="KW-0862">Zinc</keyword>
<proteinExistence type="inferred from homology"/>
<evidence type="ECO:0000256" key="1">
    <source>
        <dbReference type="ARBA" id="ARBA00000853"/>
    </source>
</evidence>
<dbReference type="CDD" id="cd01296">
    <property type="entry name" value="Imidazolone-5PH"/>
    <property type="match status" value="1"/>
</dbReference>
<dbReference type="GO" id="GO:0005737">
    <property type="term" value="C:cytoplasm"/>
    <property type="evidence" value="ECO:0007669"/>
    <property type="project" value="InterPro"/>
</dbReference>
<dbReference type="EC" id="3.5.2.7" evidence="4"/>
<protein>
    <recommendedName>
        <fullName evidence="5">Probable imidazolonepropionase</fullName>
        <ecNumber evidence="4">3.5.2.7</ecNumber>
    </recommendedName>
</protein>
<dbReference type="PANTHER" id="PTHR42752:SF1">
    <property type="entry name" value="IMIDAZOLONEPROPIONASE-RELATED"/>
    <property type="match status" value="1"/>
</dbReference>
<accession>A0AAU9K0L1</accession>
<dbReference type="InterPro" id="IPR032466">
    <property type="entry name" value="Metal_Hydrolase"/>
</dbReference>